<sequence length="649" mass="74905">MVLLTLFFFLCISEYTILLVSSEQEVIIPTELIQNELRPAIRAYAMYLFVGTPPRPMTIEITFKHNLMIFYTDLSHISDSYYITDHQIADKRSEIVYFGSKPFRIPVIYDPRRNLFGEHSHCITCDGMIGLGKGSFFLSLWPDISFTSSSIIAGDVNFLMKSSISSACKGCIIHCNDPLGIDKSLCVTQGILSNDGKTYPIKISIDSPIVYLPQKLYDTYTTEKNIYKDRVSEWEVLKISIPSVADSSMDPNSKSNIIGKGIDLSKCHLKNMEIIIDPNYLLHSFEMEGKVFLLKPNSNPQDENITLGNSVIFNQVIMYKNADGNYLFIQNHTVHDNISVLSLLIFAALFWYLIRWKMTDLSFKITETEKKEKKSSIFRRNNRLNLFYEITAPLLAITALLIPNVRNILSDFPVLYIISIVIFVIACIVEFGVIIFELLVIEKKVEPEKKLESEYKIELVLEHKELTITKKELYQIFLLNFLRNLSHETILMIGLWVIVVERRTEGISSVLTVIANVYILYNITFFLLFFLIYTGYVKQSNIRFKKKQQTKKKQRGYTIDDIEGLPFLLWSLTLIGLILLIGFQIFATYNYFTSSLFMRNAQVYRELIIPTLIVIFIFIIDIAFFMVSLYINSAIKLILKKYNLFGRLE</sequence>
<feature type="transmembrane region" description="Helical" evidence="1">
    <location>
        <begin position="338"/>
        <end position="354"/>
    </location>
</feature>
<feature type="transmembrane region" description="Helical" evidence="1">
    <location>
        <begin position="414"/>
        <end position="441"/>
    </location>
</feature>
<organism evidence="2">
    <name type="scientific">marine sediment metagenome</name>
    <dbReference type="NCBI Taxonomy" id="412755"/>
    <lineage>
        <taxon>unclassified sequences</taxon>
        <taxon>metagenomes</taxon>
        <taxon>ecological metagenomes</taxon>
    </lineage>
</organism>
<protein>
    <submittedName>
        <fullName evidence="2">Uncharacterized protein</fullName>
    </submittedName>
</protein>
<keyword evidence="1" id="KW-0812">Transmembrane</keyword>
<evidence type="ECO:0000256" key="1">
    <source>
        <dbReference type="SAM" id="Phobius"/>
    </source>
</evidence>
<feature type="transmembrane region" description="Helical" evidence="1">
    <location>
        <begin position="607"/>
        <end position="631"/>
    </location>
</feature>
<reference evidence="2" key="1">
    <citation type="journal article" date="2015" name="Nature">
        <title>Complex archaea that bridge the gap between prokaryotes and eukaryotes.</title>
        <authorList>
            <person name="Spang A."/>
            <person name="Saw J.H."/>
            <person name="Jorgensen S.L."/>
            <person name="Zaremba-Niedzwiedzka K."/>
            <person name="Martijn J."/>
            <person name="Lind A.E."/>
            <person name="van Eijk R."/>
            <person name="Schleper C."/>
            <person name="Guy L."/>
            <person name="Ettema T.J."/>
        </authorList>
    </citation>
    <scope>NUCLEOTIDE SEQUENCE</scope>
</reference>
<evidence type="ECO:0000313" key="2">
    <source>
        <dbReference type="EMBL" id="KKM44826.1"/>
    </source>
</evidence>
<keyword evidence="1" id="KW-1133">Transmembrane helix</keyword>
<comment type="caution">
    <text evidence="2">The sequence shown here is derived from an EMBL/GenBank/DDBJ whole genome shotgun (WGS) entry which is preliminary data.</text>
</comment>
<keyword evidence="1" id="KW-0472">Membrane</keyword>
<accession>A0A0F9IME8</accession>
<feature type="transmembrane region" description="Helical" evidence="1">
    <location>
        <begin position="476"/>
        <end position="498"/>
    </location>
</feature>
<proteinExistence type="predicted"/>
<feature type="transmembrane region" description="Helical" evidence="1">
    <location>
        <begin position="518"/>
        <end position="537"/>
    </location>
</feature>
<feature type="transmembrane region" description="Helical" evidence="1">
    <location>
        <begin position="384"/>
        <end position="402"/>
    </location>
</feature>
<dbReference type="AlphaFoldDB" id="A0A0F9IME8"/>
<gene>
    <name evidence="2" type="ORF">LCGC14_1561460</name>
</gene>
<name>A0A0F9IME8_9ZZZZ</name>
<dbReference type="EMBL" id="LAZR01012067">
    <property type="protein sequence ID" value="KKM44826.1"/>
    <property type="molecule type" value="Genomic_DNA"/>
</dbReference>
<feature type="transmembrane region" description="Helical" evidence="1">
    <location>
        <begin position="567"/>
        <end position="587"/>
    </location>
</feature>